<dbReference type="Proteomes" id="UP000075902">
    <property type="component" value="Unassembled WGS sequence"/>
</dbReference>
<evidence type="ECO:0000313" key="2">
    <source>
        <dbReference type="EnsemblMetazoa" id="AMEC012791-PA"/>
    </source>
</evidence>
<sequence>MNPLTEPDGVPLHPSRESESVRNGGGGVILDTNLALLPQPLPEEPREAAAVTTDNGILFFDSNWRKISSAAHQYSRISAFAYDEVLGKLYFADLDHPEYRLFALDYDDTDELHKVTKLLPKSAQTAYISGMAFDHLERRLYWTEKGTRSVYYVAIDDLLSSTRSAAAAANGTAAAAA</sequence>
<reference evidence="2" key="2">
    <citation type="submission" date="2020-05" db="UniProtKB">
        <authorList>
            <consortium name="EnsemblMetazoa"/>
        </authorList>
    </citation>
    <scope>IDENTIFICATION</scope>
    <source>
        <strain evidence="2">CM1001059</strain>
    </source>
</reference>
<organism evidence="2 3">
    <name type="scientific">Anopheles melas</name>
    <dbReference type="NCBI Taxonomy" id="34690"/>
    <lineage>
        <taxon>Eukaryota</taxon>
        <taxon>Metazoa</taxon>
        <taxon>Ecdysozoa</taxon>
        <taxon>Arthropoda</taxon>
        <taxon>Hexapoda</taxon>
        <taxon>Insecta</taxon>
        <taxon>Pterygota</taxon>
        <taxon>Neoptera</taxon>
        <taxon>Endopterygota</taxon>
        <taxon>Diptera</taxon>
        <taxon>Nematocera</taxon>
        <taxon>Culicoidea</taxon>
        <taxon>Culicidae</taxon>
        <taxon>Anophelinae</taxon>
        <taxon>Anopheles</taxon>
    </lineage>
</organism>
<dbReference type="Gene3D" id="2.120.10.30">
    <property type="entry name" value="TolB, C-terminal domain"/>
    <property type="match status" value="1"/>
</dbReference>
<evidence type="ECO:0000313" key="3">
    <source>
        <dbReference type="Proteomes" id="UP000075902"/>
    </source>
</evidence>
<accession>A0A182U2N8</accession>
<dbReference type="InterPro" id="IPR011042">
    <property type="entry name" value="6-blade_b-propeller_TolB-like"/>
</dbReference>
<dbReference type="EnsemblMetazoa" id="AMEC012791-RA">
    <property type="protein sequence ID" value="AMEC012791-PA"/>
    <property type="gene ID" value="AMEC012791"/>
</dbReference>
<keyword evidence="3" id="KW-1185">Reference proteome</keyword>
<protein>
    <submittedName>
        <fullName evidence="2">Uncharacterized protein</fullName>
    </submittedName>
</protein>
<feature type="region of interest" description="Disordered" evidence="1">
    <location>
        <begin position="1"/>
        <end position="24"/>
    </location>
</feature>
<reference evidence="3" key="1">
    <citation type="submission" date="2014-01" db="EMBL/GenBank/DDBJ databases">
        <title>The Genome Sequence of Anopheles melas CM1001059_A (V2).</title>
        <authorList>
            <consortium name="The Broad Institute Genomics Platform"/>
            <person name="Neafsey D.E."/>
            <person name="Besansky N."/>
            <person name="Howell P."/>
            <person name="Walton C."/>
            <person name="Young S.K."/>
            <person name="Zeng Q."/>
            <person name="Gargeya S."/>
            <person name="Fitzgerald M."/>
            <person name="Haas B."/>
            <person name="Abouelleil A."/>
            <person name="Allen A.W."/>
            <person name="Alvarado L."/>
            <person name="Arachchi H.M."/>
            <person name="Berlin A.M."/>
            <person name="Chapman S.B."/>
            <person name="Gainer-Dewar J."/>
            <person name="Goldberg J."/>
            <person name="Griggs A."/>
            <person name="Gujja S."/>
            <person name="Hansen M."/>
            <person name="Howarth C."/>
            <person name="Imamovic A."/>
            <person name="Ireland A."/>
            <person name="Larimer J."/>
            <person name="McCowan C."/>
            <person name="Murphy C."/>
            <person name="Pearson M."/>
            <person name="Poon T.W."/>
            <person name="Priest M."/>
            <person name="Roberts A."/>
            <person name="Saif S."/>
            <person name="Shea T."/>
            <person name="Sisk P."/>
            <person name="Sykes S."/>
            <person name="Wortman J."/>
            <person name="Nusbaum C."/>
            <person name="Birren B."/>
        </authorList>
    </citation>
    <scope>NUCLEOTIDE SEQUENCE [LARGE SCALE GENOMIC DNA]</scope>
    <source>
        <strain evidence="3">CM1001059</strain>
    </source>
</reference>
<dbReference type="AlphaFoldDB" id="A0A182U2N8"/>
<name>A0A182U2N8_9DIPT</name>
<evidence type="ECO:0000256" key="1">
    <source>
        <dbReference type="SAM" id="MobiDB-lite"/>
    </source>
</evidence>
<dbReference type="VEuPathDB" id="VectorBase:AMEC012791"/>
<dbReference type="SUPFAM" id="SSF63825">
    <property type="entry name" value="YWTD domain"/>
    <property type="match status" value="1"/>
</dbReference>
<dbReference type="STRING" id="34690.A0A182U2N8"/>
<proteinExistence type="predicted"/>